<feature type="domain" description="SPFH" evidence="2">
    <location>
        <begin position="26"/>
        <end position="235"/>
    </location>
</feature>
<dbReference type="Pfam" id="PF13421">
    <property type="entry name" value="Band_7_1"/>
    <property type="match status" value="1"/>
</dbReference>
<dbReference type="PANTHER" id="PTHR37826">
    <property type="entry name" value="FLOTILLIN BAND_7_5 DOMAIN PROTEIN"/>
    <property type="match status" value="1"/>
</dbReference>
<dbReference type="SUPFAM" id="SSF117892">
    <property type="entry name" value="Band 7/SPFH domain"/>
    <property type="match status" value="1"/>
</dbReference>
<gene>
    <name evidence="3" type="ORF">IWH25_01125</name>
</gene>
<evidence type="ECO:0000313" key="3">
    <source>
        <dbReference type="EMBL" id="QRJ63995.1"/>
    </source>
</evidence>
<dbReference type="AlphaFoldDB" id="A0A974Y3P7"/>
<dbReference type="InterPro" id="IPR036013">
    <property type="entry name" value="Band_7/SPFH_dom_sf"/>
</dbReference>
<dbReference type="RefSeq" id="WP_203387526.1">
    <property type="nucleotide sequence ID" value="NZ_CP064781.1"/>
</dbReference>
<keyword evidence="4" id="KW-1185">Reference proteome</keyword>
<dbReference type="KEGG" id="ares:IWH25_01125"/>
<evidence type="ECO:0000313" key="4">
    <source>
        <dbReference type="Proteomes" id="UP000663444"/>
    </source>
</evidence>
<evidence type="ECO:0000259" key="2">
    <source>
        <dbReference type="Pfam" id="PF13421"/>
    </source>
</evidence>
<dbReference type="CDD" id="cd03408">
    <property type="entry name" value="SPFH_like_u1"/>
    <property type="match status" value="1"/>
</dbReference>
<dbReference type="InterPro" id="IPR018649">
    <property type="entry name" value="SHOCT"/>
</dbReference>
<proteinExistence type="predicted"/>
<reference evidence="3" key="1">
    <citation type="submission" date="2020-11" db="EMBL/GenBank/DDBJ databases">
        <title>Azospira restricta DSM 18626 genome sequence.</title>
        <authorList>
            <person name="Moe W.M."/>
        </authorList>
    </citation>
    <scope>NUCLEOTIDE SEQUENCE</scope>
    <source>
        <strain evidence="3">DSM 18626</strain>
    </source>
</reference>
<dbReference type="InterPro" id="IPR033880">
    <property type="entry name" value="SPFH_YdjI"/>
</dbReference>
<sequence>MALMDFIKKQFIDVIHWTEEGDGTLAWRYPMQDFEIQYGAQLTVRESQMAVFVNEGKVADVFGPGLYKLTTQTLPVLTNLQNWDKLFESPFKSDVYFFSTRLQLDRKWGTPNPITIRDKDFGMVRMRAFGIYSYKIADPGKFYREISGTRDSYPVDDLDGQLRNLVVATMSDLFGESGVPFIDMAANQVEFGRAMQEKLLPVFERYGLELDAFAVQNVSLPEELQKVLDTKIGMNIIGDMGRYTQYQTANAIPLAAQNEGGLAGIGAGVGAGLAVGQTMAQSMTQALQPGAAPAAPATPAAPAAPAVAAAAGVSADEVVATLEKLHALVGKGILTQAEFDAKKAELLGKLS</sequence>
<dbReference type="PANTHER" id="PTHR37826:SF2">
    <property type="entry name" value="ZINC-RIBBON DOMAIN-CONTAINING PROTEIN"/>
    <property type="match status" value="1"/>
</dbReference>
<accession>A0A974Y3P7</accession>
<protein>
    <submittedName>
        <fullName evidence="3">SPFH domain-containing protein</fullName>
    </submittedName>
</protein>
<dbReference type="Pfam" id="PF09851">
    <property type="entry name" value="SHOCT"/>
    <property type="match status" value="1"/>
</dbReference>
<evidence type="ECO:0000259" key="1">
    <source>
        <dbReference type="Pfam" id="PF09851"/>
    </source>
</evidence>
<dbReference type="EMBL" id="CP064781">
    <property type="protein sequence ID" value="QRJ63995.1"/>
    <property type="molecule type" value="Genomic_DNA"/>
</dbReference>
<feature type="domain" description="SHOCT" evidence="1">
    <location>
        <begin position="321"/>
        <end position="347"/>
    </location>
</feature>
<organism evidence="3 4">
    <name type="scientific">Azospira restricta</name>
    <dbReference type="NCBI Taxonomy" id="404405"/>
    <lineage>
        <taxon>Bacteria</taxon>
        <taxon>Pseudomonadati</taxon>
        <taxon>Pseudomonadota</taxon>
        <taxon>Betaproteobacteria</taxon>
        <taxon>Rhodocyclales</taxon>
        <taxon>Rhodocyclaceae</taxon>
        <taxon>Azospira</taxon>
    </lineage>
</organism>
<name>A0A974Y3P7_9RHOO</name>
<dbReference type="Gene3D" id="3.30.479.30">
    <property type="entry name" value="Band 7 domain"/>
    <property type="match status" value="1"/>
</dbReference>
<dbReference type="Proteomes" id="UP000663444">
    <property type="component" value="Chromosome"/>
</dbReference>